<keyword evidence="7" id="KW-0325">Glycoprotein</keyword>
<evidence type="ECO:0000256" key="5">
    <source>
        <dbReference type="ARBA" id="ARBA00022989"/>
    </source>
</evidence>
<dbReference type="AlphaFoldDB" id="A0A8C4R3W3"/>
<dbReference type="InterPro" id="IPR050174">
    <property type="entry name" value="Protocadherin/Cadherin-CA"/>
</dbReference>
<feature type="compositionally biased region" description="Basic residues" evidence="9">
    <location>
        <begin position="507"/>
        <end position="520"/>
    </location>
</feature>
<dbReference type="PANTHER" id="PTHR24028:SF146">
    <property type="entry name" value="CADHERIN 96CB, ISOFORM D-RELATED"/>
    <property type="match status" value="1"/>
</dbReference>
<evidence type="ECO:0000256" key="6">
    <source>
        <dbReference type="ARBA" id="ARBA00023136"/>
    </source>
</evidence>
<feature type="domain" description="Cadherin" evidence="11">
    <location>
        <begin position="340"/>
        <end position="458"/>
    </location>
</feature>
<protein>
    <recommendedName>
        <fullName evidence="11">Cadherin domain-containing protein</fullName>
    </recommendedName>
</protein>
<keyword evidence="13" id="KW-1185">Reference proteome</keyword>
<evidence type="ECO:0000256" key="3">
    <source>
        <dbReference type="ARBA" id="ARBA00022737"/>
    </source>
</evidence>
<reference evidence="12" key="2">
    <citation type="submission" date="2025-09" db="UniProtKB">
        <authorList>
            <consortium name="Ensembl"/>
        </authorList>
    </citation>
    <scope>IDENTIFICATION</scope>
</reference>
<feature type="transmembrane region" description="Helical" evidence="10">
    <location>
        <begin position="473"/>
        <end position="499"/>
    </location>
</feature>
<accession>A0A8C4R3W3</accession>
<dbReference type="SUPFAM" id="SSF49313">
    <property type="entry name" value="Cadherin-like"/>
    <property type="match status" value="4"/>
</dbReference>
<dbReference type="GeneTree" id="ENSGT00940000163878"/>
<evidence type="ECO:0000256" key="8">
    <source>
        <dbReference type="PROSITE-ProRule" id="PRU00043"/>
    </source>
</evidence>
<dbReference type="GO" id="GO:0007156">
    <property type="term" value="P:homophilic cell adhesion via plasma membrane adhesion molecules"/>
    <property type="evidence" value="ECO:0007669"/>
    <property type="project" value="InterPro"/>
</dbReference>
<evidence type="ECO:0000256" key="7">
    <source>
        <dbReference type="ARBA" id="ARBA00023180"/>
    </source>
</evidence>
<evidence type="ECO:0000256" key="10">
    <source>
        <dbReference type="SAM" id="Phobius"/>
    </source>
</evidence>
<dbReference type="PROSITE" id="PS00232">
    <property type="entry name" value="CADHERIN_1"/>
    <property type="match status" value="3"/>
</dbReference>
<feature type="domain" description="Cadherin" evidence="11">
    <location>
        <begin position="114"/>
        <end position="219"/>
    </location>
</feature>
<proteinExistence type="predicted"/>
<evidence type="ECO:0000256" key="9">
    <source>
        <dbReference type="SAM" id="MobiDB-lite"/>
    </source>
</evidence>
<sequence>MGTSSMSTGNLEVEENKPNVSLAVVRIIDGDEGEAGRVECKLNPLWGDAPAPMMMKEIGKGQCMLQTVRLLDRETKAEYRANIIATDHGDPPLTSQLELTLHVLDQNDNDPVFSLSTYSASVLENLPVGSTIITVSASDNDQGANAEVRYRFNDSNDHQGLDIDTNSGVVTVVKPGLDREIHDVLNLSVLAFDQGEPSRVASANIVLTILDVNDNSPSILGNPLRFEVSENQLPGTEVGNVFVRDPDQGNNGLVSLKLLQGSEMFQLVKTPEFSQASGSKSVTQCWRLSTLRSLDREVVNMFNLPIFAEDHGIPSQNSSASIKVIVTDENDHDPVIVKPSDNMSEIFVAMDSRAGKSLLKIEADDVDIGPNAELRYLFISGNPEEIFDLDIKTGELKLKKAAKNAGEGLYRLVVEVHDGGTPNGVSLPGIVHVLINQTNGNRSLIEDMKARSMSHPIHEDVVLGRNTKHSLPLWVYLACGIGLLVVLLVVGLCIVLLCCKKDKKGANKQKASQGKRKQRTNRGVARGSISEEPLSLPLQGRGGFGSDNSPIPLSPDQANLHFLSRFGSSRKSDRTGDHVVSPAASHGVIQKLPLENTFVEGKPILRSHGPVTVDQGNSLPLNAALSQLYFRSSPEGSLGDGRPREYSQAAPLKVDMRDYSDPHNALDVNGKLPAFYGPNRHSFHKYQNDDPAHYQNYDPAHYHDYDPAHYHDYDPAHYHDYDPANYDYEPGRYDDYEPGHHDDYEPGHHQDFDHGGTQEHADVLRYDQLLPNALMDKQPLYNLPLDSAPFSTFGSHTSPDTTYTCLPTASLSHNVPMTDL</sequence>
<feature type="region of interest" description="Disordered" evidence="9">
    <location>
        <begin position="507"/>
        <end position="549"/>
    </location>
</feature>
<dbReference type="Pfam" id="PF00028">
    <property type="entry name" value="Cadherin"/>
    <property type="match status" value="4"/>
</dbReference>
<dbReference type="GO" id="GO:0005509">
    <property type="term" value="F:calcium ion binding"/>
    <property type="evidence" value="ECO:0007669"/>
    <property type="project" value="UniProtKB-UniRule"/>
</dbReference>
<evidence type="ECO:0000256" key="4">
    <source>
        <dbReference type="ARBA" id="ARBA00022837"/>
    </source>
</evidence>
<feature type="domain" description="Cadherin" evidence="11">
    <location>
        <begin position="5"/>
        <end position="113"/>
    </location>
</feature>
<evidence type="ECO:0000313" key="12">
    <source>
        <dbReference type="Ensembl" id="ENSEBUP00000024346.1"/>
    </source>
</evidence>
<dbReference type="InterPro" id="IPR020894">
    <property type="entry name" value="Cadherin_CS"/>
</dbReference>
<keyword evidence="2 10" id="KW-0812">Transmembrane</keyword>
<dbReference type="Ensembl" id="ENSEBUT00000024921.1">
    <property type="protein sequence ID" value="ENSEBUP00000024346.1"/>
    <property type="gene ID" value="ENSEBUG00000015000.1"/>
</dbReference>
<keyword evidence="3" id="KW-0677">Repeat</keyword>
<dbReference type="FunFam" id="2.60.40.60:FF:000092">
    <property type="entry name" value="Protocadherin 8"/>
    <property type="match status" value="1"/>
</dbReference>
<dbReference type="CDD" id="cd11304">
    <property type="entry name" value="Cadherin_repeat"/>
    <property type="match status" value="4"/>
</dbReference>
<dbReference type="Gene3D" id="2.60.40.60">
    <property type="entry name" value="Cadherins"/>
    <property type="match status" value="4"/>
</dbReference>
<name>A0A8C4R3W3_EPTBU</name>
<dbReference type="PROSITE" id="PS50268">
    <property type="entry name" value="CADHERIN_2"/>
    <property type="match status" value="4"/>
</dbReference>
<dbReference type="InterPro" id="IPR015919">
    <property type="entry name" value="Cadherin-like_sf"/>
</dbReference>
<keyword evidence="6 10" id="KW-0472">Membrane</keyword>
<dbReference type="GO" id="GO:0005886">
    <property type="term" value="C:plasma membrane"/>
    <property type="evidence" value="ECO:0007669"/>
    <property type="project" value="InterPro"/>
</dbReference>
<dbReference type="Proteomes" id="UP000694388">
    <property type="component" value="Unplaced"/>
</dbReference>
<dbReference type="InterPro" id="IPR002126">
    <property type="entry name" value="Cadherin-like_dom"/>
</dbReference>
<reference evidence="12" key="1">
    <citation type="submission" date="2025-08" db="UniProtKB">
        <authorList>
            <consortium name="Ensembl"/>
        </authorList>
    </citation>
    <scope>IDENTIFICATION</scope>
</reference>
<feature type="domain" description="Cadherin" evidence="11">
    <location>
        <begin position="220"/>
        <end position="336"/>
    </location>
</feature>
<organism evidence="12 13">
    <name type="scientific">Eptatretus burgeri</name>
    <name type="common">Inshore hagfish</name>
    <dbReference type="NCBI Taxonomy" id="7764"/>
    <lineage>
        <taxon>Eukaryota</taxon>
        <taxon>Metazoa</taxon>
        <taxon>Chordata</taxon>
        <taxon>Craniata</taxon>
        <taxon>Vertebrata</taxon>
        <taxon>Cyclostomata</taxon>
        <taxon>Myxini</taxon>
        <taxon>Myxiniformes</taxon>
        <taxon>Myxinidae</taxon>
        <taxon>Eptatretinae</taxon>
        <taxon>Eptatretus</taxon>
    </lineage>
</organism>
<comment type="subcellular location">
    <subcellularLocation>
        <location evidence="1">Membrane</location>
        <topology evidence="1">Single-pass membrane protein</topology>
    </subcellularLocation>
</comment>
<keyword evidence="5 10" id="KW-1133">Transmembrane helix</keyword>
<evidence type="ECO:0000256" key="1">
    <source>
        <dbReference type="ARBA" id="ARBA00004167"/>
    </source>
</evidence>
<dbReference type="PANTHER" id="PTHR24028">
    <property type="entry name" value="CADHERIN-87A"/>
    <property type="match status" value="1"/>
</dbReference>
<dbReference type="FunFam" id="2.60.40.60:FF:000020">
    <property type="entry name" value="Dachsous cadherin-related 1b"/>
    <property type="match status" value="1"/>
</dbReference>
<evidence type="ECO:0000313" key="13">
    <source>
        <dbReference type="Proteomes" id="UP000694388"/>
    </source>
</evidence>
<keyword evidence="4 8" id="KW-0106">Calcium</keyword>
<dbReference type="PRINTS" id="PR00205">
    <property type="entry name" value="CADHERIN"/>
</dbReference>
<evidence type="ECO:0000259" key="11">
    <source>
        <dbReference type="PROSITE" id="PS50268"/>
    </source>
</evidence>
<evidence type="ECO:0000256" key="2">
    <source>
        <dbReference type="ARBA" id="ARBA00022692"/>
    </source>
</evidence>
<dbReference type="SMART" id="SM00112">
    <property type="entry name" value="CA"/>
    <property type="match status" value="4"/>
</dbReference>